<accession>A0ABV7RFD7</accession>
<evidence type="ECO:0000256" key="5">
    <source>
        <dbReference type="ARBA" id="ARBA00022676"/>
    </source>
</evidence>
<comment type="catalytic activity">
    <reaction evidence="9">
        <text>[GlcNAc-(1-&gt;4)-Mur2Ac(oyl-L-Ala-gamma-D-Glu-L-Lys-D-Ala-D-Ala)](n)-di-trans,octa-cis-undecaprenyl diphosphate + beta-D-GlcNAc-(1-&gt;4)-Mur2Ac(oyl-L-Ala-gamma-D-Glu-L-Lys-D-Ala-D-Ala)-di-trans,octa-cis-undecaprenyl diphosphate = [GlcNAc-(1-&gt;4)-Mur2Ac(oyl-L-Ala-gamma-D-Glu-L-Lys-D-Ala-D-Ala)](n+1)-di-trans,octa-cis-undecaprenyl diphosphate + di-trans,octa-cis-undecaprenyl diphosphate + H(+)</text>
        <dbReference type="Rhea" id="RHEA:23708"/>
        <dbReference type="Rhea" id="RHEA-COMP:9602"/>
        <dbReference type="Rhea" id="RHEA-COMP:9603"/>
        <dbReference type="ChEBI" id="CHEBI:15378"/>
        <dbReference type="ChEBI" id="CHEBI:58405"/>
        <dbReference type="ChEBI" id="CHEBI:60033"/>
        <dbReference type="ChEBI" id="CHEBI:78435"/>
        <dbReference type="EC" id="2.4.99.28"/>
    </reaction>
</comment>
<dbReference type="SUPFAM" id="SSF56601">
    <property type="entry name" value="beta-lactamase/transpeptidase-like"/>
    <property type="match status" value="1"/>
</dbReference>
<evidence type="ECO:0000256" key="1">
    <source>
        <dbReference type="ARBA" id="ARBA00004377"/>
    </source>
</evidence>
<evidence type="ECO:0000256" key="8">
    <source>
        <dbReference type="ARBA" id="ARBA00044770"/>
    </source>
</evidence>
<dbReference type="InterPro" id="IPR023346">
    <property type="entry name" value="Lysozyme-like_dom_sf"/>
</dbReference>
<feature type="transmembrane region" description="Helical" evidence="11">
    <location>
        <begin position="21"/>
        <end position="39"/>
    </location>
</feature>
<comment type="pathway">
    <text evidence="2">Cell wall biogenesis; peptidoglycan biosynthesis.</text>
</comment>
<evidence type="ECO:0000256" key="11">
    <source>
        <dbReference type="SAM" id="Phobius"/>
    </source>
</evidence>
<dbReference type="InterPro" id="IPR001264">
    <property type="entry name" value="Glyco_trans_51"/>
</dbReference>
<dbReference type="PANTHER" id="PTHR32282">
    <property type="entry name" value="BINDING PROTEIN TRANSPEPTIDASE, PUTATIVE-RELATED"/>
    <property type="match status" value="1"/>
</dbReference>
<dbReference type="Proteomes" id="UP001595741">
    <property type="component" value="Unassembled WGS sequence"/>
</dbReference>
<dbReference type="Gene3D" id="3.40.710.10">
    <property type="entry name" value="DD-peptidase/beta-lactamase superfamily"/>
    <property type="match status" value="1"/>
</dbReference>
<dbReference type="InterPro" id="IPR050396">
    <property type="entry name" value="Glycosyltr_51/Transpeptidase"/>
</dbReference>
<evidence type="ECO:0000256" key="3">
    <source>
        <dbReference type="ARBA" id="ARBA00022645"/>
    </source>
</evidence>
<dbReference type="EC" id="2.4.99.28" evidence="8"/>
<comment type="caution">
    <text evidence="13">The sequence shown here is derived from an EMBL/GenBank/DDBJ whole genome shotgun (WGS) entry which is preliminary data.</text>
</comment>
<feature type="compositionally biased region" description="Pro residues" evidence="10">
    <location>
        <begin position="1016"/>
        <end position="1026"/>
    </location>
</feature>
<dbReference type="EMBL" id="JBHRXN010000031">
    <property type="protein sequence ID" value="MFC3532959.1"/>
    <property type="molecule type" value="Genomic_DNA"/>
</dbReference>
<evidence type="ECO:0000256" key="4">
    <source>
        <dbReference type="ARBA" id="ARBA00022670"/>
    </source>
</evidence>
<evidence type="ECO:0000256" key="9">
    <source>
        <dbReference type="ARBA" id="ARBA00049902"/>
    </source>
</evidence>
<keyword evidence="11" id="KW-1133">Transmembrane helix</keyword>
<dbReference type="RefSeq" id="WP_386092187.1">
    <property type="nucleotide sequence ID" value="NZ_JBHRXN010000031.1"/>
</dbReference>
<evidence type="ECO:0000313" key="13">
    <source>
        <dbReference type="EMBL" id="MFC3532959.1"/>
    </source>
</evidence>
<dbReference type="SUPFAM" id="SSF53955">
    <property type="entry name" value="Lysozyme-like"/>
    <property type="match status" value="1"/>
</dbReference>
<evidence type="ECO:0000313" key="14">
    <source>
        <dbReference type="Proteomes" id="UP001595741"/>
    </source>
</evidence>
<evidence type="ECO:0000256" key="2">
    <source>
        <dbReference type="ARBA" id="ARBA00004752"/>
    </source>
</evidence>
<evidence type="ECO:0000256" key="7">
    <source>
        <dbReference type="ARBA" id="ARBA00023268"/>
    </source>
</evidence>
<keyword evidence="3" id="KW-0121">Carboxypeptidase</keyword>
<keyword evidence="5" id="KW-0328">Glycosyltransferase</keyword>
<organism evidence="13 14">
    <name type="scientific">Vogesella facilis</name>
    <dbReference type="NCBI Taxonomy" id="1655232"/>
    <lineage>
        <taxon>Bacteria</taxon>
        <taxon>Pseudomonadati</taxon>
        <taxon>Pseudomonadota</taxon>
        <taxon>Betaproteobacteria</taxon>
        <taxon>Neisseriales</taxon>
        <taxon>Chromobacteriaceae</taxon>
        <taxon>Vogesella</taxon>
    </lineage>
</organism>
<keyword evidence="14" id="KW-1185">Reference proteome</keyword>
<dbReference type="PANTHER" id="PTHR32282:SF24">
    <property type="entry name" value="GLYCOSYL TRANSFERASE FAMILY 51 DOMAIN-CONTAINING PROTEIN"/>
    <property type="match status" value="1"/>
</dbReference>
<keyword evidence="4" id="KW-0378">Hydrolase</keyword>
<protein>
    <recommendedName>
        <fullName evidence="8">peptidoglycan glycosyltransferase</fullName>
        <ecNumber evidence="8">2.4.99.28</ecNumber>
    </recommendedName>
</protein>
<feature type="domain" description="Glycosyl transferase family 51" evidence="12">
    <location>
        <begin position="154"/>
        <end position="343"/>
    </location>
</feature>
<evidence type="ECO:0000256" key="10">
    <source>
        <dbReference type="SAM" id="MobiDB-lite"/>
    </source>
</evidence>
<evidence type="ECO:0000259" key="12">
    <source>
        <dbReference type="Pfam" id="PF00912"/>
    </source>
</evidence>
<dbReference type="InterPro" id="IPR036950">
    <property type="entry name" value="PBP_transglycosylase"/>
</dbReference>
<comment type="subcellular location">
    <subcellularLocation>
        <location evidence="1">Cell inner membrane</location>
        <topology evidence="1">Single-pass membrane protein</topology>
    </subcellularLocation>
</comment>
<gene>
    <name evidence="13" type="ORF">ACFOLG_12310</name>
</gene>
<keyword evidence="6" id="KW-0808">Transferase</keyword>
<dbReference type="Gene3D" id="1.10.3810.10">
    <property type="entry name" value="Biosynthetic peptidoglycan transglycosylase-like"/>
    <property type="match status" value="1"/>
</dbReference>
<dbReference type="InterPro" id="IPR012338">
    <property type="entry name" value="Beta-lactam/transpept-like"/>
</dbReference>
<dbReference type="Pfam" id="PF00912">
    <property type="entry name" value="Transgly"/>
    <property type="match status" value="1"/>
</dbReference>
<feature type="region of interest" description="Disordered" evidence="10">
    <location>
        <begin position="1014"/>
        <end position="1035"/>
    </location>
</feature>
<keyword evidence="11" id="KW-0472">Membrane</keyword>
<keyword evidence="7" id="KW-0511">Multifunctional enzyme</keyword>
<proteinExistence type="predicted"/>
<name>A0ABV7RFD7_9NEIS</name>
<reference evidence="14" key="1">
    <citation type="journal article" date="2019" name="Int. J. Syst. Evol. Microbiol.">
        <title>The Global Catalogue of Microorganisms (GCM) 10K type strain sequencing project: providing services to taxonomists for standard genome sequencing and annotation.</title>
        <authorList>
            <consortium name="The Broad Institute Genomics Platform"/>
            <consortium name="The Broad Institute Genome Sequencing Center for Infectious Disease"/>
            <person name="Wu L."/>
            <person name="Ma J."/>
        </authorList>
    </citation>
    <scope>NUCLEOTIDE SEQUENCE [LARGE SCALE GENOMIC DNA]</scope>
    <source>
        <strain evidence="14">KCTC 42742</strain>
    </source>
</reference>
<sequence length="1048" mass="115823">MDNSELNLKLSHSKPRSYIRRSIYLLLLLLLGLLVYLLLEELKTSRLQAHYFSQIAHDARFTLKPGASSAIRYPANNGPYDQRLGYAAMPRFLQRLDTRGYAIDSQAVQSAGMTGLADHGLTAPLLPLGLFLPYREKDQAGLTLYDGYGQAIYQSRYPQRVYPDFDALPPLLVSGLLYIENHTLLDQENPLRNPAVEWSRLSKAVLDKSVHLLNDGYRPAGASTLATQIEKYRHSAAGRTGSEQEKLRQMLSASVRAYLNGEDTTAARRQLVLAYLNTVPLAARAGFGEISGIADGMWAWYGRSFEQVNQALGGIAATPAAERATVFKEALSLMISQRSPSTFLNGDMKVLEAMTDAYLRLMAKDKVITAELRDAALKVSLRQQRERVRLPSVAPIKQKGANAVRIKLAGLLGVSRMYDLDRLDLSASSTLDFKLQQDITAELVKLRDPEHAKAANLYDEHLLQQGSPQGVTYSFTLIERTADGNKVRVQADNFDQPFDINEGAKLDLGSTAKLRTLVTYLGVIKELHQHYSAMSSEQLAAIKFSGKEPLLQRWAIDYLQQTPDHDLTAMLEASLLRTYSASPGESFFTGGGLHTFNNFDENDDVKVLTVREATRRSVNLVYIRLMRDIVRYYMAPVGSAPADTPADDAARRAYLQRFADREGRTFLAGFYNKYRRKSLSEIDALLAARASQSPRKLAVIFRSVQPDAGLDAFSAFLDSQLQATKKPDQKTVAKLYDEFAPGRFNLADRGYLANVHPLELWLVAYLHNHPHAGWSELVAASTQQRQEVYQWLLNSKNRAGQASRISEMKEIDAFKQIHKNWQLLGYPFDTLVPSYATSLGASADRPASLAELMGILSNDGMRLPTAYLDKLHFAANTPYETTLAQVPAKGVRVLAPELTQVVRKLLSEVVDQGTARRVSGAFDLPDGTHILVGGKTGTGDNRFKVFAKGGALTSERVVSRSGAFAFYIGERYFGTLVAYVAGPQAADYKFTSALPVQILKVLAPTLKQRLTLTNPATPPLVTPPPASQAASQPAPRRAFKVLPGFAIG</sequence>
<keyword evidence="11" id="KW-0812">Transmembrane</keyword>
<keyword evidence="4" id="KW-0645">Protease</keyword>
<evidence type="ECO:0000256" key="6">
    <source>
        <dbReference type="ARBA" id="ARBA00022679"/>
    </source>
</evidence>